<dbReference type="GO" id="GO:0006885">
    <property type="term" value="P:regulation of pH"/>
    <property type="evidence" value="ECO:0007669"/>
    <property type="project" value="UniProtKB-UniRule"/>
</dbReference>
<evidence type="ECO:0000256" key="3">
    <source>
        <dbReference type="ARBA" id="ARBA00022692"/>
    </source>
</evidence>
<accession>A0A2D2B1H8</accession>
<name>A0A2D2B1H8_9CAUL</name>
<dbReference type="OrthoDB" id="9808135at2"/>
<evidence type="ECO:0000313" key="8">
    <source>
        <dbReference type="Proteomes" id="UP000228945"/>
    </source>
</evidence>
<evidence type="ECO:0000313" key="7">
    <source>
        <dbReference type="EMBL" id="ATQ44067.1"/>
    </source>
</evidence>
<feature type="transmembrane region" description="Helical" evidence="6">
    <location>
        <begin position="127"/>
        <end position="146"/>
    </location>
</feature>
<keyword evidence="6" id="KW-0915">Sodium</keyword>
<feature type="transmembrane region" description="Helical" evidence="6">
    <location>
        <begin position="225"/>
        <end position="241"/>
    </location>
</feature>
<evidence type="ECO:0000256" key="6">
    <source>
        <dbReference type="HAMAP-Rule" id="MF_01844"/>
    </source>
</evidence>
<comment type="similarity">
    <text evidence="6">Belongs to the NhaA Na(+)/H(+) (TC 2.A.33) antiporter family.</text>
</comment>
<dbReference type="Proteomes" id="UP000228945">
    <property type="component" value="Chromosome"/>
</dbReference>
<dbReference type="AlphaFoldDB" id="A0A2D2B1H8"/>
<dbReference type="PANTHER" id="PTHR30341:SF0">
    <property type="entry name" value="NA(+)_H(+) ANTIPORTER NHAA"/>
    <property type="match status" value="1"/>
</dbReference>
<feature type="transmembrane region" description="Helical" evidence="6">
    <location>
        <begin position="365"/>
        <end position="385"/>
    </location>
</feature>
<reference evidence="7 8" key="1">
    <citation type="submission" date="2017-10" db="EMBL/GenBank/DDBJ databases">
        <title>Genome sequence of Caulobacter mirabilis FWC38.</title>
        <authorList>
            <person name="Fiebig A."/>
            <person name="Crosson S."/>
        </authorList>
    </citation>
    <scope>NUCLEOTIDE SEQUENCE [LARGE SCALE GENOMIC DNA]</scope>
    <source>
        <strain evidence="7 8">FWC 38</strain>
    </source>
</reference>
<evidence type="ECO:0000256" key="1">
    <source>
        <dbReference type="ARBA" id="ARBA00004429"/>
    </source>
</evidence>
<feature type="transmembrane region" description="Helical" evidence="6">
    <location>
        <begin position="12"/>
        <end position="31"/>
    </location>
</feature>
<dbReference type="Pfam" id="PF06965">
    <property type="entry name" value="Na_H_antiport_1"/>
    <property type="match status" value="1"/>
</dbReference>
<evidence type="ECO:0000256" key="5">
    <source>
        <dbReference type="ARBA" id="ARBA00023136"/>
    </source>
</evidence>
<feature type="transmembrane region" description="Helical" evidence="6">
    <location>
        <begin position="182"/>
        <end position="198"/>
    </location>
</feature>
<dbReference type="HAMAP" id="MF_01844">
    <property type="entry name" value="NhaA"/>
    <property type="match status" value="1"/>
</dbReference>
<gene>
    <name evidence="6 7" type="primary">nhaA</name>
    <name evidence="7" type="ORF">CSW64_17565</name>
</gene>
<feature type="transmembrane region" description="Helical" evidence="6">
    <location>
        <begin position="328"/>
        <end position="353"/>
    </location>
</feature>
<keyword evidence="6" id="KW-0739">Sodium transport</keyword>
<feature type="transmembrane region" description="Helical" evidence="6">
    <location>
        <begin position="96"/>
        <end position="115"/>
    </location>
</feature>
<dbReference type="NCBIfam" id="TIGR00773">
    <property type="entry name" value="NhaA"/>
    <property type="match status" value="1"/>
</dbReference>
<dbReference type="PANTHER" id="PTHR30341">
    <property type="entry name" value="SODIUM ION/PROTON ANTIPORTER NHAA-RELATED"/>
    <property type="match status" value="1"/>
</dbReference>
<dbReference type="Gene3D" id="1.20.1530.10">
    <property type="entry name" value="Na+/H+ antiporter like domain"/>
    <property type="match status" value="1"/>
</dbReference>
<keyword evidence="5 6" id="KW-0472">Membrane</keyword>
<evidence type="ECO:0000256" key="4">
    <source>
        <dbReference type="ARBA" id="ARBA00022989"/>
    </source>
</evidence>
<keyword evidence="2 6" id="KW-1003">Cell membrane</keyword>
<proteinExistence type="inferred from homology"/>
<keyword evidence="8" id="KW-1185">Reference proteome</keyword>
<keyword evidence="6" id="KW-0406">Ion transport</keyword>
<organism evidence="7 8">
    <name type="scientific">Caulobacter mirabilis</name>
    <dbReference type="NCBI Taxonomy" id="69666"/>
    <lineage>
        <taxon>Bacteria</taxon>
        <taxon>Pseudomonadati</taxon>
        <taxon>Pseudomonadota</taxon>
        <taxon>Alphaproteobacteria</taxon>
        <taxon>Caulobacterales</taxon>
        <taxon>Caulobacteraceae</taxon>
        <taxon>Caulobacter</taxon>
    </lineage>
</organism>
<dbReference type="InterPro" id="IPR004670">
    <property type="entry name" value="NhaA"/>
</dbReference>
<protein>
    <recommendedName>
        <fullName evidence="6">Na(+)/H(+) antiporter NhaA</fullName>
    </recommendedName>
    <alternativeName>
        <fullName evidence="6">Sodium/proton antiporter NhaA</fullName>
    </alternativeName>
</protein>
<dbReference type="EMBL" id="CP024201">
    <property type="protein sequence ID" value="ATQ44067.1"/>
    <property type="molecule type" value="Genomic_DNA"/>
</dbReference>
<dbReference type="InterPro" id="IPR023171">
    <property type="entry name" value="Na/H_antiporter_dom_sf"/>
</dbReference>
<keyword evidence="4 6" id="KW-1133">Transmembrane helix</keyword>
<keyword evidence="6" id="KW-0813">Transport</keyword>
<sequence length="392" mass="40858">MARRLTLDFLKTEAASGLILATAAVVAVILANSPWRDAYFAFVKAPFTIQFGAFEETKSVLKWTKDGLMAVFFFTVGMEIKYEILRGELSNMRKLAMPVFAAIGGMAVPALVYLAFNLGEGGSPTGWPIPAATDIAFALAALAIAAPKAPTSLRVFLLTLAIADDLGAVALIAILFTSDLNLLSLAGAAAGLGVLTWMGRWKSIPPLLFAAVFLVVWVFTLESGVNTSLAGVAAALTVPIAPRRPGEEGVLKHYMHSLHPYVAYGILPFFAFVAAGFSFDSFGGGDGLLAPLPLGILAGLALGKPIGVFGAAFLTAKLKLGQPPSGAGWLELLGVSMLCGVGFTMSLFIGGLAFPAGNATAEVQLGVIAGSILSVLLGVLTLKLAEFRQPRQ</sequence>
<comment type="subcellular location">
    <subcellularLocation>
        <location evidence="1">Cell inner membrane</location>
        <topology evidence="1">Multi-pass membrane protein</topology>
    </subcellularLocation>
    <subcellularLocation>
        <location evidence="6">Cell membrane</location>
        <topology evidence="6">Multi-pass membrane protein</topology>
    </subcellularLocation>
</comment>
<feature type="transmembrane region" description="Helical" evidence="6">
    <location>
        <begin position="153"/>
        <end position="176"/>
    </location>
</feature>
<comment type="function">
    <text evidence="6">Na(+)/H(+) antiporter that extrudes sodium in exchange for external protons.</text>
</comment>
<dbReference type="RefSeq" id="WP_099623315.1">
    <property type="nucleotide sequence ID" value="NZ_CP024201.1"/>
</dbReference>
<dbReference type="KEGG" id="cmb:CSW64_17565"/>
<keyword evidence="6" id="KW-0050">Antiport</keyword>
<keyword evidence="3 6" id="KW-0812">Transmembrane</keyword>
<feature type="transmembrane region" description="Helical" evidence="6">
    <location>
        <begin position="291"/>
        <end position="316"/>
    </location>
</feature>
<comment type="catalytic activity">
    <reaction evidence="6">
        <text>Na(+)(in) + 2 H(+)(out) = Na(+)(out) + 2 H(+)(in)</text>
        <dbReference type="Rhea" id="RHEA:29251"/>
        <dbReference type="ChEBI" id="CHEBI:15378"/>
        <dbReference type="ChEBI" id="CHEBI:29101"/>
    </reaction>
</comment>
<dbReference type="GO" id="GO:0015385">
    <property type="term" value="F:sodium:proton antiporter activity"/>
    <property type="evidence" value="ECO:0007669"/>
    <property type="project" value="UniProtKB-UniRule"/>
</dbReference>
<evidence type="ECO:0000256" key="2">
    <source>
        <dbReference type="ARBA" id="ARBA00022475"/>
    </source>
</evidence>
<dbReference type="GO" id="GO:0005886">
    <property type="term" value="C:plasma membrane"/>
    <property type="evidence" value="ECO:0007669"/>
    <property type="project" value="UniProtKB-SubCell"/>
</dbReference>
<feature type="transmembrane region" description="Helical" evidence="6">
    <location>
        <begin position="261"/>
        <end position="279"/>
    </location>
</feature>